<feature type="region of interest" description="Disordered" evidence="2">
    <location>
        <begin position="483"/>
        <end position="520"/>
    </location>
</feature>
<sequence length="520" mass="58629">MAVTTDQETLKNFLKRRHPEYYTSLPHWTFVESTYQGGRDWFGANIFRYIKEGEKEFNDRLGRAYRFNHTRETVDLVQKYIFKSDVERSNDAPKEIGDFWNKATQSGLDIDQFMMLVSCMSAIFGRIWVFTDTNKTQQVVTAADEKEAQVGVYAYFVKPQNILDVGFARDGSIAWILVMETRRDDQDPFTATGNITLEYRLWTPDAWYLFDIIQAGKRGEVVRMLDSGINELGEVPCFPVDHVLGENRYTAPGLIDDSAYLDRAVANYLSNLDAIIQDQTFSQLAMPAQGMLPGEDKYNALLEMGTKRIFVYDGEGGAKPEYISPDPSQAQLIITVINKIIAEIYNTVGMAGERTKEDNAVGIDNSSGVAKAYDFERVNSLLANKADSLENAENRLVEMVMKWHGKAAPAEELVKYPDTFDVRSLFDEFTIAQNLSLVDAPKTVRREQMLQVVDKLFPRLAADLRKTIETELKSWPADPVDLAAAASSKPPTSFNASNKNPQTQNRQGQVTSETANKQVA</sequence>
<dbReference type="RefSeq" id="WP_092498442.1">
    <property type="nucleotide sequence ID" value="NZ_FOFG01000014.1"/>
</dbReference>
<evidence type="ECO:0000256" key="1">
    <source>
        <dbReference type="SAM" id="Coils"/>
    </source>
</evidence>
<organism evidence="3 4">
    <name type="scientific">Faunimonas pinastri</name>
    <dbReference type="NCBI Taxonomy" id="1855383"/>
    <lineage>
        <taxon>Bacteria</taxon>
        <taxon>Pseudomonadati</taxon>
        <taxon>Pseudomonadota</taxon>
        <taxon>Alphaproteobacteria</taxon>
        <taxon>Hyphomicrobiales</taxon>
        <taxon>Afifellaceae</taxon>
        <taxon>Faunimonas</taxon>
    </lineage>
</organism>
<dbReference type="OrthoDB" id="9156658at2"/>
<keyword evidence="4" id="KW-1185">Reference proteome</keyword>
<evidence type="ECO:0000313" key="3">
    <source>
        <dbReference type="EMBL" id="SER26188.1"/>
    </source>
</evidence>
<keyword evidence="1" id="KW-0175">Coiled coil</keyword>
<proteinExistence type="predicted"/>
<protein>
    <recommendedName>
        <fullName evidence="5">Portal protein</fullName>
    </recommendedName>
</protein>
<evidence type="ECO:0000256" key="2">
    <source>
        <dbReference type="SAM" id="MobiDB-lite"/>
    </source>
</evidence>
<reference evidence="3 4" key="1">
    <citation type="submission" date="2016-10" db="EMBL/GenBank/DDBJ databases">
        <authorList>
            <person name="de Groot N.N."/>
        </authorList>
    </citation>
    <scope>NUCLEOTIDE SEQUENCE [LARGE SCALE GENOMIC DNA]</scope>
    <source>
        <strain evidence="3 4">A52C2</strain>
    </source>
</reference>
<dbReference type="Proteomes" id="UP000199647">
    <property type="component" value="Unassembled WGS sequence"/>
</dbReference>
<gene>
    <name evidence="3" type="ORF">SAMN05216548_11415</name>
</gene>
<feature type="compositionally biased region" description="Polar residues" evidence="2">
    <location>
        <begin position="489"/>
        <end position="520"/>
    </location>
</feature>
<dbReference type="AlphaFoldDB" id="A0A1H9MRC7"/>
<dbReference type="EMBL" id="FOFG01000014">
    <property type="protein sequence ID" value="SER26188.1"/>
    <property type="molecule type" value="Genomic_DNA"/>
</dbReference>
<name>A0A1H9MRC7_9HYPH</name>
<evidence type="ECO:0008006" key="5">
    <source>
        <dbReference type="Google" id="ProtNLM"/>
    </source>
</evidence>
<dbReference type="STRING" id="1855383.SAMN05216548_11415"/>
<feature type="coiled-coil region" evidence="1">
    <location>
        <begin position="375"/>
        <end position="402"/>
    </location>
</feature>
<accession>A0A1H9MRC7</accession>
<evidence type="ECO:0000313" key="4">
    <source>
        <dbReference type="Proteomes" id="UP000199647"/>
    </source>
</evidence>